<accession>A0A8H5GDZ1</accession>
<evidence type="ECO:0000313" key="2">
    <source>
        <dbReference type="Proteomes" id="UP000559256"/>
    </source>
</evidence>
<reference evidence="1 2" key="1">
    <citation type="journal article" date="2020" name="ISME J.">
        <title>Uncovering the hidden diversity of litter-decomposition mechanisms in mushroom-forming fungi.</title>
        <authorList>
            <person name="Floudas D."/>
            <person name="Bentzer J."/>
            <person name="Ahren D."/>
            <person name="Johansson T."/>
            <person name="Persson P."/>
            <person name="Tunlid A."/>
        </authorList>
    </citation>
    <scope>NUCLEOTIDE SEQUENCE [LARGE SCALE GENOMIC DNA]</scope>
    <source>
        <strain evidence="1 2">CBS 291.85</strain>
    </source>
</reference>
<dbReference type="Proteomes" id="UP000559256">
    <property type="component" value="Unassembled WGS sequence"/>
</dbReference>
<name>A0A8H5GDZ1_9AGAR</name>
<keyword evidence="2" id="KW-1185">Reference proteome</keyword>
<proteinExistence type="predicted"/>
<dbReference type="AlphaFoldDB" id="A0A8H5GDZ1"/>
<comment type="caution">
    <text evidence="1">The sequence shown here is derived from an EMBL/GenBank/DDBJ whole genome shotgun (WGS) entry which is preliminary data.</text>
</comment>
<organism evidence="1 2">
    <name type="scientific">Tetrapyrgos nigripes</name>
    <dbReference type="NCBI Taxonomy" id="182062"/>
    <lineage>
        <taxon>Eukaryota</taxon>
        <taxon>Fungi</taxon>
        <taxon>Dikarya</taxon>
        <taxon>Basidiomycota</taxon>
        <taxon>Agaricomycotina</taxon>
        <taxon>Agaricomycetes</taxon>
        <taxon>Agaricomycetidae</taxon>
        <taxon>Agaricales</taxon>
        <taxon>Marasmiineae</taxon>
        <taxon>Marasmiaceae</taxon>
        <taxon>Tetrapyrgos</taxon>
    </lineage>
</organism>
<gene>
    <name evidence="1" type="ORF">D9758_008397</name>
</gene>
<sequence length="275" mass="30236">MSTNSASSWKALFSNVLHASHDPQEAGTKLASFLTSSTEDRTHLESVAIHLLNLAIETPAAIDTLLGVYTSMAESLPDDFEEGSWKGKNAARKALGIQLSECTQSLNPVLQPIFVDLLDDTCKDIPKDSNPNDVAEAVRQMARNRRTYIIATAVYGRARTVDAVMEDDPQYDMAIYRIENSLGLNSDSVYQVEANHVAAALYILSCGDSLAGHWEASKRKATIEKIIGALRERIVTEESFKLKVLFSNALVTLQSGGKGWTSEEMFSDKSSLWLF</sequence>
<evidence type="ECO:0000313" key="1">
    <source>
        <dbReference type="EMBL" id="KAF5363178.1"/>
    </source>
</evidence>
<dbReference type="EMBL" id="JAACJM010000034">
    <property type="protein sequence ID" value="KAF5363178.1"/>
    <property type="molecule type" value="Genomic_DNA"/>
</dbReference>
<protein>
    <submittedName>
        <fullName evidence="1">Uncharacterized protein</fullName>
    </submittedName>
</protein>